<feature type="transmembrane region" description="Helical" evidence="1">
    <location>
        <begin position="40"/>
        <end position="63"/>
    </location>
</feature>
<evidence type="ECO:0008006" key="4">
    <source>
        <dbReference type="Google" id="ProtNLM"/>
    </source>
</evidence>
<dbReference type="Proteomes" id="UP000077787">
    <property type="component" value="Chromosome"/>
</dbReference>
<evidence type="ECO:0000313" key="3">
    <source>
        <dbReference type="Proteomes" id="UP000077787"/>
    </source>
</evidence>
<keyword evidence="1" id="KW-0812">Transmembrane</keyword>
<feature type="transmembrane region" description="Helical" evidence="1">
    <location>
        <begin position="12"/>
        <end position="34"/>
    </location>
</feature>
<evidence type="ECO:0000256" key="1">
    <source>
        <dbReference type="SAM" id="Phobius"/>
    </source>
</evidence>
<organism evidence="2 3">
    <name type="scientific">Stutzerimonas stutzeri</name>
    <name type="common">Pseudomonas stutzeri</name>
    <dbReference type="NCBI Taxonomy" id="316"/>
    <lineage>
        <taxon>Bacteria</taxon>
        <taxon>Pseudomonadati</taxon>
        <taxon>Pseudomonadota</taxon>
        <taxon>Gammaproteobacteria</taxon>
        <taxon>Pseudomonadales</taxon>
        <taxon>Pseudomonadaceae</taxon>
        <taxon>Stutzerimonas</taxon>
    </lineage>
</organism>
<keyword evidence="1" id="KW-0472">Membrane</keyword>
<reference evidence="2 3" key="1">
    <citation type="submission" date="2016-05" db="EMBL/GenBank/DDBJ databases">
        <title>Genome sequence of Pseudomonas stutzeri 273 and identification of the exopolysaccharide biosynthesis locus.</title>
        <authorList>
            <person name="Wu S."/>
            <person name="Sun C."/>
        </authorList>
    </citation>
    <scope>NUCLEOTIDE SEQUENCE [LARGE SCALE GENOMIC DNA]</scope>
    <source>
        <strain evidence="2 3">273</strain>
    </source>
</reference>
<protein>
    <recommendedName>
        <fullName evidence="4">Transmembrane sensor/regulator PpyR</fullName>
    </recommendedName>
</protein>
<dbReference type="AlphaFoldDB" id="A0A172WS75"/>
<dbReference type="OrthoDB" id="6905559at2"/>
<name>A0A172WS75_STUST</name>
<gene>
    <name evidence="2" type="ORF">PS273GM_14975</name>
</gene>
<keyword evidence="1" id="KW-1133">Transmembrane helix</keyword>
<dbReference type="RefSeq" id="WP_064481802.1">
    <property type="nucleotide sequence ID" value="NZ_CP015641.1"/>
</dbReference>
<evidence type="ECO:0000313" key="2">
    <source>
        <dbReference type="EMBL" id="ANF26361.1"/>
    </source>
</evidence>
<sequence length="77" mass="8183">MFMQSLDSHRLLTVANLSMALGVLLLLLGIAGAYVFDDHLLLGAVVASHALVILGPTALKIGYVMRLLAQRQLALVA</sequence>
<accession>A0A172WS75</accession>
<dbReference type="EMBL" id="CP015641">
    <property type="protein sequence ID" value="ANF26361.1"/>
    <property type="molecule type" value="Genomic_DNA"/>
</dbReference>
<proteinExistence type="predicted"/>